<name>A0ABT1EIY6_9FIRM</name>
<evidence type="ECO:0000259" key="2">
    <source>
        <dbReference type="Pfam" id="PF20434"/>
    </source>
</evidence>
<dbReference type="PANTHER" id="PTHR48081">
    <property type="entry name" value="AB HYDROLASE SUPERFAMILY PROTEIN C4A8.06C"/>
    <property type="match status" value="1"/>
</dbReference>
<keyword evidence="1 3" id="KW-0378">Hydrolase</keyword>
<sequence length="297" mass="33969">MAPPIRKTKFVPEWIDMGPKIPVPRIDWIKDKQLDIAYGDDSLQRYDLYYPEKRPEGLLPVVVIVHGGGFMHMDKRDWHMYPGFFALKEGFALISVNYRLAPKNKYPAGVNDLIRAILHIKEHALEWGLDAERLCLYGTSAGGNLVSLVGLKGHKEKTAYQVRAVAALCPLVSFVWTYDDVRKKQTSLYTRLMAPYLCRSYFGDWPSKIAEKMRLASAETYLEKTIPPFYLQMGTKDKDIDCHNVVRFYDLLAKVENATDDNLVLDLLEGAPHAGAGPEYLEPQNILPILEFFKRQF</sequence>
<feature type="domain" description="BD-FAE-like" evidence="2">
    <location>
        <begin position="47"/>
        <end position="250"/>
    </location>
</feature>
<evidence type="ECO:0000313" key="3">
    <source>
        <dbReference type="EMBL" id="MCP1110434.1"/>
    </source>
</evidence>
<dbReference type="GO" id="GO:0016787">
    <property type="term" value="F:hydrolase activity"/>
    <property type="evidence" value="ECO:0007669"/>
    <property type="project" value="UniProtKB-KW"/>
</dbReference>
<dbReference type="Proteomes" id="UP001523565">
    <property type="component" value="Unassembled WGS sequence"/>
</dbReference>
<dbReference type="InterPro" id="IPR029058">
    <property type="entry name" value="AB_hydrolase_fold"/>
</dbReference>
<gene>
    <name evidence="3" type="ORF">NK118_09245</name>
</gene>
<dbReference type="Gene3D" id="3.40.50.1820">
    <property type="entry name" value="alpha/beta hydrolase"/>
    <property type="match status" value="1"/>
</dbReference>
<dbReference type="EMBL" id="JAMZFV010000013">
    <property type="protein sequence ID" value="MCP1110434.1"/>
    <property type="molecule type" value="Genomic_DNA"/>
</dbReference>
<dbReference type="InterPro" id="IPR050300">
    <property type="entry name" value="GDXG_lipolytic_enzyme"/>
</dbReference>
<dbReference type="InterPro" id="IPR049492">
    <property type="entry name" value="BD-FAE-like_dom"/>
</dbReference>
<evidence type="ECO:0000313" key="4">
    <source>
        <dbReference type="Proteomes" id="UP001523565"/>
    </source>
</evidence>
<accession>A0ABT1EIY6</accession>
<proteinExistence type="predicted"/>
<dbReference type="Pfam" id="PF20434">
    <property type="entry name" value="BD-FAE"/>
    <property type="match status" value="1"/>
</dbReference>
<dbReference type="PANTHER" id="PTHR48081:SF6">
    <property type="entry name" value="PEPTIDASE S9 PROLYL OLIGOPEPTIDASE CATALYTIC DOMAIN-CONTAINING PROTEIN"/>
    <property type="match status" value="1"/>
</dbReference>
<dbReference type="SUPFAM" id="SSF53474">
    <property type="entry name" value="alpha/beta-Hydrolases"/>
    <property type="match status" value="1"/>
</dbReference>
<reference evidence="3 4" key="1">
    <citation type="journal article" date="2022" name="Genome Biol. Evol.">
        <title>Host diet, physiology and behaviors set the stage for Lachnospiraceae cladogenesis.</title>
        <authorList>
            <person name="Vera-Ponce De Leon A."/>
            <person name="Schneider M."/>
            <person name="Jahnes B.C."/>
            <person name="Sadowski V."/>
            <person name="Camuy-Velez L.A."/>
            <person name="Duan J."/>
            <person name="Sabree Z.L."/>
        </authorList>
    </citation>
    <scope>NUCLEOTIDE SEQUENCE [LARGE SCALE GENOMIC DNA]</scope>
    <source>
        <strain evidence="3 4">PAL227</strain>
    </source>
</reference>
<keyword evidence="4" id="KW-1185">Reference proteome</keyword>
<comment type="caution">
    <text evidence="3">The sequence shown here is derived from an EMBL/GenBank/DDBJ whole genome shotgun (WGS) entry which is preliminary data.</text>
</comment>
<protein>
    <submittedName>
        <fullName evidence="3">Alpha/beta hydrolase</fullName>
    </submittedName>
</protein>
<dbReference type="RefSeq" id="WP_262069314.1">
    <property type="nucleotide sequence ID" value="NZ_JAMXOC010000013.1"/>
</dbReference>
<organism evidence="3 4">
    <name type="scientific">Ohessyouella blattaphilus</name>
    <dbReference type="NCBI Taxonomy" id="2949333"/>
    <lineage>
        <taxon>Bacteria</taxon>
        <taxon>Bacillati</taxon>
        <taxon>Bacillota</taxon>
        <taxon>Clostridia</taxon>
        <taxon>Lachnospirales</taxon>
        <taxon>Lachnospiraceae</taxon>
        <taxon>Ohessyouella</taxon>
    </lineage>
</organism>
<evidence type="ECO:0000256" key="1">
    <source>
        <dbReference type="ARBA" id="ARBA00022801"/>
    </source>
</evidence>